<feature type="chain" id="PRO_5002668453" evidence="1">
    <location>
        <begin position="21"/>
        <end position="117"/>
    </location>
</feature>
<gene>
    <name evidence="2" type="ORF">MBMO_EB0-35D03.0024</name>
</gene>
<protein>
    <submittedName>
        <fullName evidence="2">Uncharacterized protein</fullName>
    </submittedName>
</protein>
<feature type="signal peptide" evidence="1">
    <location>
        <begin position="1"/>
        <end position="20"/>
    </location>
</feature>
<reference evidence="2" key="1">
    <citation type="journal article" date="2007" name="Environ. Microbiol.">
        <title>Proteorhodopsin photosystem gene clusters exhibit co-evolutionary trends and shared ancestry among diverse marine microbial phyla.</title>
        <authorList>
            <person name="McCarren J."/>
            <person name="Delong E.F."/>
        </authorList>
    </citation>
    <scope>NUCLEOTIDE SEQUENCE</scope>
</reference>
<dbReference type="EMBL" id="EF089397">
    <property type="protein sequence ID" value="ABL97561.1"/>
    <property type="molecule type" value="Genomic_DNA"/>
</dbReference>
<keyword evidence="1" id="KW-0732">Signal</keyword>
<dbReference type="AlphaFoldDB" id="A4GHK0"/>
<accession>A4GHK0</accession>
<evidence type="ECO:0000313" key="2">
    <source>
        <dbReference type="EMBL" id="ABL97561.1"/>
    </source>
</evidence>
<sequence>MKKILLLLLLSISLKTISSSGYLDEWNDDQSCERVNNQSPHTRIDDEFIMKSYYCVDGSFNKVDIAPIINSSILVNKLKSMNKILRGKKPIYSTSGGTQIKIEPLDEEKSIILNKLF</sequence>
<organism evidence="2">
    <name type="scientific">uncultured marine bacterium EB0_35D03</name>
    <dbReference type="NCBI Taxonomy" id="415435"/>
    <lineage>
        <taxon>Bacteria</taxon>
        <taxon>environmental samples</taxon>
    </lineage>
</organism>
<proteinExistence type="predicted"/>
<name>A4GHK0_9BACT</name>
<evidence type="ECO:0000256" key="1">
    <source>
        <dbReference type="SAM" id="SignalP"/>
    </source>
</evidence>